<evidence type="ECO:0000256" key="1">
    <source>
        <dbReference type="PIRSR" id="PIRSR006661-1"/>
    </source>
</evidence>
<proteinExistence type="predicted"/>
<evidence type="ECO:0000313" key="2">
    <source>
        <dbReference type="EMBL" id="TKD03998.1"/>
    </source>
</evidence>
<protein>
    <submittedName>
        <fullName evidence="2">ATP-dependent sacrificial sulfur transferase LarE</fullName>
    </submittedName>
</protein>
<dbReference type="Gene3D" id="3.40.50.620">
    <property type="entry name" value="HUPs"/>
    <property type="match status" value="1"/>
</dbReference>
<sequence>MALDPAIEEKLARLRERLVKLDSVLVCYSGGVDSAFVLAAAHAALGPRAIGMTAVSPSLAPGEHEDAVAVAAAIGADHRLVASNEIEDAGYVANNPDRCFHCKSELYRIAAQKRVEWGLAAILNGTNVDDLGDYRPGLEAARLAEVVSPLVELGFTKADVRAGASALGLPIWDKPAAACLSSRIPYGTSVTRERLAQIGGFEGALKRLGFRQVRVRYHGELARIELALAELGRAAEPEKRDAIVAAGKQHGFKYVTLDLAGYRVGSHNEVLVGKSLRIVS</sequence>
<dbReference type="AlphaFoldDB" id="A0A4U1J939"/>
<organism evidence="2 3">
    <name type="scientific">Polyangium fumosum</name>
    <dbReference type="NCBI Taxonomy" id="889272"/>
    <lineage>
        <taxon>Bacteria</taxon>
        <taxon>Pseudomonadati</taxon>
        <taxon>Myxococcota</taxon>
        <taxon>Polyangia</taxon>
        <taxon>Polyangiales</taxon>
        <taxon>Polyangiaceae</taxon>
        <taxon>Polyangium</taxon>
    </lineage>
</organism>
<dbReference type="InterPro" id="IPR005232">
    <property type="entry name" value="LarE"/>
</dbReference>
<dbReference type="NCBIfam" id="TIGR00268">
    <property type="entry name" value="ATP-dependent sacrificial sulfur transferase LarE"/>
    <property type="match status" value="1"/>
</dbReference>
<dbReference type="InterPro" id="IPR014729">
    <property type="entry name" value="Rossmann-like_a/b/a_fold"/>
</dbReference>
<dbReference type="InterPro" id="IPR052188">
    <property type="entry name" value="Ni-pincer_cofactor_biosynth"/>
</dbReference>
<dbReference type="PANTHER" id="PTHR43169">
    <property type="entry name" value="EXSB FAMILY PROTEIN"/>
    <property type="match status" value="1"/>
</dbReference>
<dbReference type="CDD" id="cd01990">
    <property type="entry name" value="LarE-like"/>
    <property type="match status" value="1"/>
</dbReference>
<reference evidence="2 3" key="1">
    <citation type="submission" date="2019-04" db="EMBL/GenBank/DDBJ databases">
        <authorList>
            <person name="Li Y."/>
            <person name="Wang J."/>
        </authorList>
    </citation>
    <scope>NUCLEOTIDE SEQUENCE [LARGE SCALE GENOMIC DNA]</scope>
    <source>
        <strain evidence="2 3">DSM 14668</strain>
    </source>
</reference>
<dbReference type="GO" id="GO:0016783">
    <property type="term" value="F:sulfurtransferase activity"/>
    <property type="evidence" value="ECO:0007669"/>
    <property type="project" value="InterPro"/>
</dbReference>
<dbReference type="PIRSF" id="PIRSF006661">
    <property type="entry name" value="PP-lp_UCP006661"/>
    <property type="match status" value="1"/>
</dbReference>
<feature type="active site" description="Nucleophile and sulfur donor" evidence="1">
    <location>
        <position position="179"/>
    </location>
</feature>
<gene>
    <name evidence="2" type="primary">larE</name>
    <name evidence="2" type="ORF">E8A74_24425</name>
</gene>
<name>A0A4U1J939_9BACT</name>
<dbReference type="SUPFAM" id="SSF52402">
    <property type="entry name" value="Adenine nucleotide alpha hydrolases-like"/>
    <property type="match status" value="1"/>
</dbReference>
<dbReference type="RefSeq" id="WP_136931473.1">
    <property type="nucleotide sequence ID" value="NZ_SSMQ01000026.1"/>
</dbReference>
<accession>A0A4U1J939</accession>
<dbReference type="Proteomes" id="UP000309215">
    <property type="component" value="Unassembled WGS sequence"/>
</dbReference>
<dbReference type="PANTHER" id="PTHR43169:SF2">
    <property type="entry name" value="NAD_GMP SYNTHASE DOMAIN-CONTAINING PROTEIN"/>
    <property type="match status" value="1"/>
</dbReference>
<comment type="caution">
    <text evidence="2">The sequence shown here is derived from an EMBL/GenBank/DDBJ whole genome shotgun (WGS) entry which is preliminary data.</text>
</comment>
<keyword evidence="3" id="KW-1185">Reference proteome</keyword>
<keyword evidence="2" id="KW-0808">Transferase</keyword>
<dbReference type="EMBL" id="SSMQ01000026">
    <property type="protein sequence ID" value="TKD03998.1"/>
    <property type="molecule type" value="Genomic_DNA"/>
</dbReference>
<dbReference type="OrthoDB" id="9776919at2"/>
<evidence type="ECO:0000313" key="3">
    <source>
        <dbReference type="Proteomes" id="UP000309215"/>
    </source>
</evidence>